<gene>
    <name evidence="1" type="ORF">GCM10022252_71110</name>
</gene>
<name>A0ABP8BI67_9ACTN</name>
<sequence>MNDDITREGMGPEFVFEAVTGPDGQEVTGRSCCGGGRCGRDDLDG</sequence>
<protein>
    <recommendedName>
        <fullName evidence="3">GE37468 family thiazolyl peptide</fullName>
    </recommendedName>
</protein>
<keyword evidence="2" id="KW-1185">Reference proteome</keyword>
<reference evidence="2" key="1">
    <citation type="journal article" date="2019" name="Int. J. Syst. Evol. Microbiol.">
        <title>The Global Catalogue of Microorganisms (GCM) 10K type strain sequencing project: providing services to taxonomists for standard genome sequencing and annotation.</title>
        <authorList>
            <consortium name="The Broad Institute Genomics Platform"/>
            <consortium name="The Broad Institute Genome Sequencing Center for Infectious Disease"/>
            <person name="Wu L."/>
            <person name="Ma J."/>
        </authorList>
    </citation>
    <scope>NUCLEOTIDE SEQUENCE [LARGE SCALE GENOMIC DNA]</scope>
    <source>
        <strain evidence="2">JCM 17388</strain>
    </source>
</reference>
<comment type="caution">
    <text evidence="1">The sequence shown here is derived from an EMBL/GenBank/DDBJ whole genome shotgun (WGS) entry which is preliminary data.</text>
</comment>
<dbReference type="Proteomes" id="UP001501251">
    <property type="component" value="Unassembled WGS sequence"/>
</dbReference>
<organism evidence="1 2">
    <name type="scientific">Streptosporangium oxazolinicum</name>
    <dbReference type="NCBI Taxonomy" id="909287"/>
    <lineage>
        <taxon>Bacteria</taxon>
        <taxon>Bacillati</taxon>
        <taxon>Actinomycetota</taxon>
        <taxon>Actinomycetes</taxon>
        <taxon>Streptosporangiales</taxon>
        <taxon>Streptosporangiaceae</taxon>
        <taxon>Streptosporangium</taxon>
    </lineage>
</organism>
<dbReference type="RefSeq" id="WP_344922689.1">
    <property type="nucleotide sequence ID" value="NZ_BAABAQ010000017.1"/>
</dbReference>
<evidence type="ECO:0000313" key="1">
    <source>
        <dbReference type="EMBL" id="GAA4207446.1"/>
    </source>
</evidence>
<evidence type="ECO:0008006" key="3">
    <source>
        <dbReference type="Google" id="ProtNLM"/>
    </source>
</evidence>
<proteinExistence type="predicted"/>
<dbReference type="EMBL" id="BAABAQ010000017">
    <property type="protein sequence ID" value="GAA4207446.1"/>
    <property type="molecule type" value="Genomic_DNA"/>
</dbReference>
<accession>A0ABP8BI67</accession>
<evidence type="ECO:0000313" key="2">
    <source>
        <dbReference type="Proteomes" id="UP001501251"/>
    </source>
</evidence>